<keyword evidence="9" id="KW-1185">Reference proteome</keyword>
<name>A0A094WMC4_ALKAL</name>
<feature type="compositionally biased region" description="Basic and acidic residues" evidence="5">
    <location>
        <begin position="518"/>
        <end position="540"/>
    </location>
</feature>
<evidence type="ECO:0000313" key="10">
    <source>
        <dbReference type="Proteomes" id="UP000297014"/>
    </source>
</evidence>
<feature type="region of interest" description="Disordered" evidence="5">
    <location>
        <begin position="518"/>
        <end position="549"/>
    </location>
</feature>
<feature type="transmembrane region" description="Helical" evidence="6">
    <location>
        <begin position="415"/>
        <end position="437"/>
    </location>
</feature>
<dbReference type="InterPro" id="IPR050768">
    <property type="entry name" value="UPF0353/GerABKA_families"/>
</dbReference>
<dbReference type="PANTHER" id="PTHR22550:SF5">
    <property type="entry name" value="LEUCINE ZIPPER PROTEIN 4"/>
    <property type="match status" value="1"/>
</dbReference>
<sequence>MSFWKRKKVQRGSQQVQNHLSLSKLDEESQLQSVELEQTITYLIKHLGEDDFNIRRFKLFGRKSAAILYIKTLVHQPIINEVFKPLMIKKEDEIEEKLQNEQHLMRYLTDEILYFSEVAFESRLSSLVQLLLQGETLIVVDGCQQSIHIGTQSVEKRSVDQPETEQVIIGPREGFIERLETNIGLIRYRLQSPHFRIRKLTLGRMTQTQVAICYLEGTTNQEIVEEVEKRLKQIDTDAILDIGYLEQFIEDNHFSPFPQTKITERPDSVVGNMIEGRVAILCDGSPFALFVPVVFQQFIQTTEDYSSRFLMGSFIRLIRYVALLFSLIFPALYVSFISFNPELIPTEFAVAVAGGRAGVPYPAVVEVLLIETAMEVLREATVRLPKQFGGAISIVGVLVIGEAAVSAGLSSPVTVVVIALTTIGSFATPAYSASFALRLLRFPLVILAGLFGLYGVIVGVILILNHMLSLKSFGVPYMSPISPENIHGMKDTLIRSPIWWVPRRPAFLHSPNERRLNQEFEKIQKRKSKGIDESKIKHETEEGDNGASS</sequence>
<proteinExistence type="inferred from homology"/>
<comment type="caution">
    <text evidence="7">The sequence shown here is derived from an EMBL/GenBank/DDBJ whole genome shotgun (WGS) entry which is preliminary data.</text>
</comment>
<feature type="transmembrane region" description="Helical" evidence="6">
    <location>
        <begin position="444"/>
        <end position="468"/>
    </location>
</feature>
<dbReference type="GO" id="GO:0009847">
    <property type="term" value="P:spore germination"/>
    <property type="evidence" value="ECO:0007669"/>
    <property type="project" value="UniProtKB-UniRule"/>
</dbReference>
<keyword evidence="3 4" id="KW-0472">Membrane</keyword>
<dbReference type="Proteomes" id="UP000002754">
    <property type="component" value="Unassembled WGS sequence"/>
</dbReference>
<feature type="transmembrane region" description="Helical" evidence="6">
    <location>
        <begin position="317"/>
        <end position="339"/>
    </location>
</feature>
<reference evidence="7 9" key="1">
    <citation type="journal article" date="2014" name="Genome Announc.">
        <title>Draft Genome Sequence of Bacillus alcalophilus AV1934, a Classic Alkaliphile Isolated from Human Feces in 1934.</title>
        <authorList>
            <person name="Attie O."/>
            <person name="Jayaprakash A."/>
            <person name="Shah H."/>
            <person name="Paulsen I.T."/>
            <person name="Morino M."/>
            <person name="Takahashi Y."/>
            <person name="Narumi I."/>
            <person name="Sachidanandam R."/>
            <person name="Satoh K."/>
            <person name="Ito M."/>
            <person name="Krulwich T.A."/>
        </authorList>
    </citation>
    <scope>NUCLEOTIDE SEQUENCE [LARGE SCALE GENOMIC DNA]</scope>
    <source>
        <strain evidence="7 9">AV1934</strain>
    </source>
</reference>
<evidence type="ECO:0000256" key="3">
    <source>
        <dbReference type="ARBA" id="ARBA00023136"/>
    </source>
</evidence>
<dbReference type="eggNOG" id="COG0697">
    <property type="taxonomic scope" value="Bacteria"/>
</dbReference>
<comment type="similarity">
    <text evidence="2 4">Belongs to the GerABKA family.</text>
</comment>
<protein>
    <submittedName>
        <fullName evidence="8">Spore germination protein GerA</fullName>
    </submittedName>
    <submittedName>
        <fullName evidence="7">Spore gernimation protein GerA</fullName>
    </submittedName>
</protein>
<dbReference type="EMBL" id="JALP01000059">
    <property type="protein sequence ID" value="THG91660.1"/>
    <property type="molecule type" value="Genomic_DNA"/>
</dbReference>
<evidence type="ECO:0000256" key="5">
    <source>
        <dbReference type="SAM" id="MobiDB-lite"/>
    </source>
</evidence>
<dbReference type="AlphaFoldDB" id="A0A094WMC4"/>
<reference evidence="8 10" key="2">
    <citation type="submission" date="2014-01" db="EMBL/GenBank/DDBJ databases">
        <title>Draft genome sequencing of Bacillus alcalophilus CGMCC 1.3604.</title>
        <authorList>
            <person name="Yang J."/>
            <person name="Diao L."/>
            <person name="Yang S."/>
        </authorList>
    </citation>
    <scope>NUCLEOTIDE SEQUENCE [LARGE SCALE GENOMIC DNA]</scope>
    <source>
        <strain evidence="8 10">CGMCC 1.3604</strain>
    </source>
</reference>
<keyword evidence="6" id="KW-1133">Transmembrane helix</keyword>
<evidence type="ECO:0000256" key="6">
    <source>
        <dbReference type="SAM" id="Phobius"/>
    </source>
</evidence>
<dbReference type="InterPro" id="IPR004995">
    <property type="entry name" value="Spore_Ger"/>
</dbReference>
<dbReference type="OrthoDB" id="9772630at2"/>
<dbReference type="Pfam" id="PF03323">
    <property type="entry name" value="GerA"/>
    <property type="match status" value="1"/>
</dbReference>
<dbReference type="RefSeq" id="WP_003324569.1">
    <property type="nucleotide sequence ID" value="NZ_ALPT02000004.1"/>
</dbReference>
<evidence type="ECO:0000313" key="7">
    <source>
        <dbReference type="EMBL" id="KGA98899.1"/>
    </source>
</evidence>
<evidence type="ECO:0000313" key="9">
    <source>
        <dbReference type="Proteomes" id="UP000002754"/>
    </source>
</evidence>
<evidence type="ECO:0000313" key="8">
    <source>
        <dbReference type="EMBL" id="THG91660.1"/>
    </source>
</evidence>
<accession>A0A094WMC4</accession>
<keyword evidence="6" id="KW-0812">Transmembrane</keyword>
<comment type="subcellular location">
    <subcellularLocation>
        <location evidence="4">Cell membrane</location>
    </subcellularLocation>
    <subcellularLocation>
        <location evidence="1">Membrane</location>
        <topology evidence="1">Multi-pass membrane protein</topology>
    </subcellularLocation>
</comment>
<dbReference type="EMBL" id="ALPT02000004">
    <property type="protein sequence ID" value="KGA98899.1"/>
    <property type="molecule type" value="Genomic_DNA"/>
</dbReference>
<dbReference type="STRING" id="1218173.BALCAV_0202150"/>
<feature type="transmembrane region" description="Helical" evidence="6">
    <location>
        <begin position="389"/>
        <end position="409"/>
    </location>
</feature>
<gene>
    <name evidence="8" type="ORF">AJ85_03520</name>
    <name evidence="7" type="ORF">BALCAV_0202150</name>
</gene>
<organism evidence="7 9">
    <name type="scientific">Alkalihalobacillus alcalophilus ATCC 27647 = CGMCC 1.3604</name>
    <dbReference type="NCBI Taxonomy" id="1218173"/>
    <lineage>
        <taxon>Bacteria</taxon>
        <taxon>Bacillati</taxon>
        <taxon>Bacillota</taxon>
        <taxon>Bacilli</taxon>
        <taxon>Bacillales</taxon>
        <taxon>Bacillaceae</taxon>
        <taxon>Alkalihalobacillus</taxon>
    </lineage>
</organism>
<dbReference type="Proteomes" id="UP000297014">
    <property type="component" value="Unassembled WGS sequence"/>
</dbReference>
<evidence type="ECO:0000256" key="4">
    <source>
        <dbReference type="PIRNR" id="PIRNR005690"/>
    </source>
</evidence>
<evidence type="ECO:0000256" key="1">
    <source>
        <dbReference type="ARBA" id="ARBA00004141"/>
    </source>
</evidence>
<evidence type="ECO:0000256" key="2">
    <source>
        <dbReference type="ARBA" id="ARBA00005278"/>
    </source>
</evidence>
<dbReference type="PIRSF" id="PIRSF005690">
    <property type="entry name" value="GerBA"/>
    <property type="match status" value="1"/>
</dbReference>
<dbReference type="PANTHER" id="PTHR22550">
    <property type="entry name" value="SPORE GERMINATION PROTEIN"/>
    <property type="match status" value="1"/>
</dbReference>
<dbReference type="GO" id="GO:0005886">
    <property type="term" value="C:plasma membrane"/>
    <property type="evidence" value="ECO:0007669"/>
    <property type="project" value="UniProtKB-SubCell"/>
</dbReference>